<dbReference type="GO" id="GO:0005840">
    <property type="term" value="C:ribosome"/>
    <property type="evidence" value="ECO:0007669"/>
    <property type="project" value="UniProtKB-KW"/>
</dbReference>
<dbReference type="Gene3D" id="1.10.8.50">
    <property type="match status" value="1"/>
</dbReference>
<dbReference type="EMBL" id="GQ387490">
    <property type="protein sequence ID" value="ACY25310.1"/>
    <property type="molecule type" value="Genomic_DNA"/>
</dbReference>
<dbReference type="Pfam" id="PF22525">
    <property type="entry name" value="H2TH_5"/>
    <property type="match status" value="1"/>
</dbReference>
<name>D0U5Z3_9ACTN</name>
<dbReference type="InterPro" id="IPR055201">
    <property type="entry name" value="IHF-like_H2TH"/>
</dbReference>
<feature type="domain" description="Integration host factor-like helix-two turn-helix" evidence="1">
    <location>
        <begin position="47"/>
        <end position="92"/>
    </location>
</feature>
<evidence type="ECO:0000259" key="1">
    <source>
        <dbReference type="Pfam" id="PF22525"/>
    </source>
</evidence>
<keyword evidence="2" id="KW-0689">Ribosomal protein</keyword>
<dbReference type="SUPFAM" id="SSF46946">
    <property type="entry name" value="S13-like H2TH domain"/>
    <property type="match status" value="1"/>
</dbReference>
<dbReference type="GO" id="GO:0003676">
    <property type="term" value="F:nucleic acid binding"/>
    <property type="evidence" value="ECO:0007669"/>
    <property type="project" value="InterPro"/>
</dbReference>
<dbReference type="InterPro" id="IPR010979">
    <property type="entry name" value="Ribosomal_uS13-like_H2TH"/>
</dbReference>
<dbReference type="AlphaFoldDB" id="D0U5Z3"/>
<proteinExistence type="predicted"/>
<reference evidence="2" key="1">
    <citation type="journal article" date="2009" name="Environ. Microbiol.">
        <title>Comparative analyses of actinobacterial genomic fragments from Lake Kinneret.</title>
        <authorList>
            <person name="Philosof A."/>
            <person name="Sabehi G."/>
            <person name="Beja O."/>
        </authorList>
    </citation>
    <scope>NUCLEOTIDE SEQUENCE</scope>
</reference>
<accession>D0U5Z3</accession>
<protein>
    <submittedName>
        <fullName evidence="2">Ribosomal protein S13/S18</fullName>
    </submittedName>
</protein>
<keyword evidence="2" id="KW-0687">Ribonucleoprotein</keyword>
<organism evidence="2">
    <name type="scientific">uncultured Actinomycetes bacterium</name>
    <dbReference type="NCBI Taxonomy" id="152507"/>
    <lineage>
        <taxon>Bacteria</taxon>
        <taxon>Bacillati</taxon>
        <taxon>Actinomycetota</taxon>
        <taxon>Actinomycetes</taxon>
        <taxon>environmental samples</taxon>
    </lineage>
</organism>
<evidence type="ECO:0000313" key="2">
    <source>
        <dbReference type="EMBL" id="ACY25310.1"/>
    </source>
</evidence>
<sequence>MSTPSLSELRDEIARLCDDVAGGRLSLQSIFTGLANGDAPLANNYVYVVKIIERIPGVGKVKARRILSELDISERCHVGDLTSEQRSIIVERVAQS</sequence>